<keyword evidence="1" id="KW-0812">Transmembrane</keyword>
<accession>A0ABS8D6G7</accession>
<protein>
    <recommendedName>
        <fullName evidence="4">AsmA-like C-terminal domain-containing protein</fullName>
    </recommendedName>
</protein>
<feature type="transmembrane region" description="Helical" evidence="1">
    <location>
        <begin position="179"/>
        <end position="200"/>
    </location>
</feature>
<dbReference type="Proteomes" id="UP001165395">
    <property type="component" value="Unassembled WGS sequence"/>
</dbReference>
<evidence type="ECO:0008006" key="4">
    <source>
        <dbReference type="Google" id="ProtNLM"/>
    </source>
</evidence>
<dbReference type="RefSeq" id="WP_227180564.1">
    <property type="nucleotide sequence ID" value="NZ_JAJBZT010000004.1"/>
</dbReference>
<gene>
    <name evidence="2" type="ORF">LIN78_09575</name>
</gene>
<proteinExistence type="predicted"/>
<dbReference type="EMBL" id="JAJBZT010000004">
    <property type="protein sequence ID" value="MCB6183794.1"/>
    <property type="molecule type" value="Genomic_DNA"/>
</dbReference>
<keyword evidence="1" id="KW-0472">Membrane</keyword>
<name>A0ABS8D6G7_9NEIS</name>
<keyword evidence="3" id="KW-1185">Reference proteome</keyword>
<organism evidence="2 3">
    <name type="scientific">Leeia speluncae</name>
    <dbReference type="NCBI Taxonomy" id="2884804"/>
    <lineage>
        <taxon>Bacteria</taxon>
        <taxon>Pseudomonadati</taxon>
        <taxon>Pseudomonadota</taxon>
        <taxon>Betaproteobacteria</taxon>
        <taxon>Neisseriales</taxon>
        <taxon>Leeiaceae</taxon>
        <taxon>Leeia</taxon>
    </lineage>
</organism>
<sequence>MNIQQGLIFEKTPQGEDEVRTRGLQLDRNARLVLILIDGQISAAELIEKLPGTDNVPAYIASLWRDGLIAPAGSFGPIDESPVLAPTSVHEEGAAHELTASAILEERVEPSFLVARPMVDTSKPITSSQHPSFGSYKPINTSKIDSQFPAFEPAPKPIKKEKPKLTIPTISVRRLFKPLIISGGAIVAVSVLGVIGMQFVTLPLHPTAINHHLNAVCGEAPSYQGVRLQLLPSVNIKAEGLTAAGACPAMSELGVGTSLSGLWAEDTELTSLSVSGVEVQSAQLMDLLEGLHVSYPATLPVDFSNIKIGTSVGEMAGLFGSGSIENGRLTKLNLSDSDKTVQVELNRSPVGYQFNWAAPQMSIGGIVVNNADVSGLWAKQGVVIEKLTAVLDGGKISGSARISQSPDMLSANLGIKGVPSRTSLFKSLQLISDADVSGNLQMQLGLNATEPLLKRMALTGQMRMTNGSLSGADLLDVAQSDQKMFQASGRTLFLSLSTQLSLSDGKWNLSNLSLIGAAVEANGALVADGEKITGNLSIASSKLHLPNSGWQVNGIPGAWKFIRHGGVKLPVSTVDTSKASTEVADTVTDTDQ</sequence>
<comment type="caution">
    <text evidence="2">The sequence shown here is derived from an EMBL/GenBank/DDBJ whole genome shotgun (WGS) entry which is preliminary data.</text>
</comment>
<evidence type="ECO:0000313" key="2">
    <source>
        <dbReference type="EMBL" id="MCB6183794.1"/>
    </source>
</evidence>
<reference evidence="2" key="1">
    <citation type="submission" date="2021-10" db="EMBL/GenBank/DDBJ databases">
        <title>The complete genome sequence of Leeia sp. TBRC 13508.</title>
        <authorList>
            <person name="Charoenyingcharoen P."/>
            <person name="Yukphan P."/>
        </authorList>
    </citation>
    <scope>NUCLEOTIDE SEQUENCE</scope>
    <source>
        <strain evidence="2">TBRC 13508</strain>
    </source>
</reference>
<evidence type="ECO:0000313" key="3">
    <source>
        <dbReference type="Proteomes" id="UP001165395"/>
    </source>
</evidence>
<evidence type="ECO:0000256" key="1">
    <source>
        <dbReference type="SAM" id="Phobius"/>
    </source>
</evidence>
<keyword evidence="1" id="KW-1133">Transmembrane helix</keyword>